<dbReference type="AlphaFoldDB" id="A0A8T0HJI9"/>
<accession>A0A8T0HJI9</accession>
<dbReference type="Proteomes" id="UP000822688">
    <property type="component" value="Chromosome 6"/>
</dbReference>
<name>A0A8T0HJI9_CERPU</name>
<dbReference type="EMBL" id="CM026427">
    <property type="protein sequence ID" value="KAG0570960.1"/>
    <property type="molecule type" value="Genomic_DNA"/>
</dbReference>
<keyword evidence="2" id="KW-1185">Reference proteome</keyword>
<reference evidence="1 2" key="1">
    <citation type="submission" date="2020-06" db="EMBL/GenBank/DDBJ databases">
        <title>WGS assembly of Ceratodon purpureus strain R40.</title>
        <authorList>
            <person name="Carey S.B."/>
            <person name="Jenkins J."/>
            <person name="Shu S."/>
            <person name="Lovell J.T."/>
            <person name="Sreedasyam A."/>
            <person name="Maumus F."/>
            <person name="Tiley G.P."/>
            <person name="Fernandez-Pozo N."/>
            <person name="Barry K."/>
            <person name="Chen C."/>
            <person name="Wang M."/>
            <person name="Lipzen A."/>
            <person name="Daum C."/>
            <person name="Saski C.A."/>
            <person name="Payton A.C."/>
            <person name="Mcbreen J.C."/>
            <person name="Conrad R.E."/>
            <person name="Kollar L.M."/>
            <person name="Olsson S."/>
            <person name="Huttunen S."/>
            <person name="Landis J.B."/>
            <person name="Wickett N.J."/>
            <person name="Johnson M.G."/>
            <person name="Rensing S.A."/>
            <person name="Grimwood J."/>
            <person name="Schmutz J."/>
            <person name="Mcdaniel S.F."/>
        </authorList>
    </citation>
    <scope>NUCLEOTIDE SEQUENCE [LARGE SCALE GENOMIC DNA]</scope>
    <source>
        <strain evidence="1 2">R40</strain>
    </source>
</reference>
<organism evidence="1 2">
    <name type="scientific">Ceratodon purpureus</name>
    <name type="common">Fire moss</name>
    <name type="synonym">Dicranum purpureum</name>
    <dbReference type="NCBI Taxonomy" id="3225"/>
    <lineage>
        <taxon>Eukaryota</taxon>
        <taxon>Viridiplantae</taxon>
        <taxon>Streptophyta</taxon>
        <taxon>Embryophyta</taxon>
        <taxon>Bryophyta</taxon>
        <taxon>Bryophytina</taxon>
        <taxon>Bryopsida</taxon>
        <taxon>Dicranidae</taxon>
        <taxon>Pseudoditrichales</taxon>
        <taxon>Ditrichaceae</taxon>
        <taxon>Ceratodon</taxon>
    </lineage>
</organism>
<gene>
    <name evidence="1" type="ORF">KC19_6G201200</name>
</gene>
<proteinExistence type="predicted"/>
<sequence>MKPGKKKRTFAVFIFTVALGTEVYINISLFYSLVCELSGWFGILTDYCRDHSFQDNVHHMIVIVLTHRDEVTAGRLERFPVSYSSAFKSTLIFIATIRSSGEGCRYSFQTANGERLYGPYPSRACTRRSYE</sequence>
<comment type="caution">
    <text evidence="1">The sequence shown here is derived from an EMBL/GenBank/DDBJ whole genome shotgun (WGS) entry which is preliminary data.</text>
</comment>
<evidence type="ECO:0000313" key="1">
    <source>
        <dbReference type="EMBL" id="KAG0570960.1"/>
    </source>
</evidence>
<evidence type="ECO:0000313" key="2">
    <source>
        <dbReference type="Proteomes" id="UP000822688"/>
    </source>
</evidence>
<protein>
    <submittedName>
        <fullName evidence="1">Uncharacterized protein</fullName>
    </submittedName>
</protein>